<evidence type="ECO:0000313" key="4">
    <source>
        <dbReference type="EMBL" id="PIN01242.1"/>
    </source>
</evidence>
<proteinExistence type="inferred from homology"/>
<evidence type="ECO:0000256" key="3">
    <source>
        <dbReference type="ARBA" id="ARBA00022946"/>
    </source>
</evidence>
<dbReference type="OrthoDB" id="905822at2759"/>
<dbReference type="STRING" id="429701.A0A2G9G7Q8"/>
<comment type="similarity">
    <text evidence="1">Belongs to the mTERF family.</text>
</comment>
<evidence type="ECO:0000256" key="2">
    <source>
        <dbReference type="ARBA" id="ARBA00022472"/>
    </source>
</evidence>
<keyword evidence="5" id="KW-1185">Reference proteome</keyword>
<dbReference type="AlphaFoldDB" id="A0A2G9G7Q8"/>
<comment type="caution">
    <text evidence="4">The sequence shown here is derived from an EMBL/GenBank/DDBJ whole genome shotgun (WGS) entry which is preliminary data.</text>
</comment>
<dbReference type="InterPro" id="IPR038538">
    <property type="entry name" value="MTERF_sf"/>
</dbReference>
<keyword evidence="3" id="KW-0809">Transit peptide</keyword>
<dbReference type="PANTHER" id="PTHR13068">
    <property type="entry name" value="CGI-12 PROTEIN-RELATED"/>
    <property type="match status" value="1"/>
</dbReference>
<evidence type="ECO:0000313" key="5">
    <source>
        <dbReference type="Proteomes" id="UP000231279"/>
    </source>
</evidence>
<keyword evidence="2" id="KW-0804">Transcription</keyword>
<dbReference type="SMART" id="SM00733">
    <property type="entry name" value="Mterf"/>
    <property type="match status" value="6"/>
</dbReference>
<dbReference type="GO" id="GO:0003676">
    <property type="term" value="F:nucleic acid binding"/>
    <property type="evidence" value="ECO:0007669"/>
    <property type="project" value="InterPro"/>
</dbReference>
<keyword evidence="2" id="KW-0806">Transcription termination</keyword>
<dbReference type="InterPro" id="IPR003690">
    <property type="entry name" value="MTERF"/>
</dbReference>
<evidence type="ECO:0000256" key="1">
    <source>
        <dbReference type="ARBA" id="ARBA00007692"/>
    </source>
</evidence>
<dbReference type="EMBL" id="NKXS01006509">
    <property type="protein sequence ID" value="PIN01242.1"/>
    <property type="molecule type" value="Genomic_DNA"/>
</dbReference>
<accession>A0A2G9G7Q8</accession>
<sequence length="391" mass="44493">MFAVLSVSISAQFWAPQNAVFIKTFSSKKSSSVVNGDYSKQSSTISYLIDRCGLSSKDAISISKKVTIKSPQNSDLVLELLKKYGFTDANIHKLITRWPNVLLSSPEKTLLPKLHFFHSIGVPVDVLAKILSSYPTILHRSLENYLIPLYDYLKALVQTDKRVVNMFKHAPKAFARGWPREIPANIAILRQQGIPESSIISLIAFQPSFLLISTEKLDSYINRAAEMGFDRSKVTFICAIQVFAGMSESTLKHKMEVYRRCGWSESDIHLAFSKYPFCMKLSEKKIMDNMDFLVNDFGYKPGAVARRPVLLGLDLDKRIKPRFLVARILNEKGLLKKKISAATFLKLSEEKFLERYVVNYQEDVPELLDIYRGKLSVSEMEFRISARRTIP</sequence>
<gene>
    <name evidence="4" type="ORF">CDL12_26248</name>
</gene>
<dbReference type="Gene3D" id="1.25.70.10">
    <property type="entry name" value="Transcription termination factor 3, mitochondrial"/>
    <property type="match status" value="2"/>
</dbReference>
<keyword evidence="2" id="KW-0805">Transcription regulation</keyword>
<name>A0A2G9G7Q8_9LAMI</name>
<protein>
    <submittedName>
        <fullName evidence="4">Mitochondrial transcription termination factor, mTERF</fullName>
    </submittedName>
</protein>
<dbReference type="PANTHER" id="PTHR13068:SF133">
    <property type="entry name" value="MITOCHONDRIAL TRANSCRIPTION TERMINATION FACTOR FAMILY PROTEIN"/>
    <property type="match status" value="1"/>
</dbReference>
<dbReference type="Pfam" id="PF02536">
    <property type="entry name" value="mTERF"/>
    <property type="match status" value="1"/>
</dbReference>
<dbReference type="GO" id="GO:0006353">
    <property type="term" value="P:DNA-templated transcription termination"/>
    <property type="evidence" value="ECO:0007669"/>
    <property type="project" value="UniProtKB-KW"/>
</dbReference>
<dbReference type="FunFam" id="1.25.70.10:FF:000001">
    <property type="entry name" value="Mitochondrial transcription termination factor-like"/>
    <property type="match status" value="1"/>
</dbReference>
<reference evidence="5" key="1">
    <citation type="journal article" date="2018" name="Gigascience">
        <title>Genome assembly of the Pink Ipe (Handroanthus impetiginosus, Bignoniaceae), a highly valued, ecologically keystone Neotropical timber forest tree.</title>
        <authorList>
            <person name="Silva-Junior O.B."/>
            <person name="Grattapaglia D."/>
            <person name="Novaes E."/>
            <person name="Collevatti R.G."/>
        </authorList>
    </citation>
    <scope>NUCLEOTIDE SEQUENCE [LARGE SCALE GENOMIC DNA]</scope>
    <source>
        <strain evidence="5">cv. UFG-1</strain>
    </source>
</reference>
<organism evidence="4 5">
    <name type="scientific">Handroanthus impetiginosus</name>
    <dbReference type="NCBI Taxonomy" id="429701"/>
    <lineage>
        <taxon>Eukaryota</taxon>
        <taxon>Viridiplantae</taxon>
        <taxon>Streptophyta</taxon>
        <taxon>Embryophyta</taxon>
        <taxon>Tracheophyta</taxon>
        <taxon>Spermatophyta</taxon>
        <taxon>Magnoliopsida</taxon>
        <taxon>eudicotyledons</taxon>
        <taxon>Gunneridae</taxon>
        <taxon>Pentapetalae</taxon>
        <taxon>asterids</taxon>
        <taxon>lamiids</taxon>
        <taxon>Lamiales</taxon>
        <taxon>Bignoniaceae</taxon>
        <taxon>Crescentiina</taxon>
        <taxon>Tabebuia alliance</taxon>
        <taxon>Handroanthus</taxon>
    </lineage>
</organism>
<dbReference type="Proteomes" id="UP000231279">
    <property type="component" value="Unassembled WGS sequence"/>
</dbReference>